<name>A0A1E1KN81_9HELO</name>
<dbReference type="PANTHER" id="PTHR42470:SF2">
    <property type="match status" value="1"/>
</dbReference>
<evidence type="ECO:0000259" key="1">
    <source>
        <dbReference type="Pfam" id="PF25545"/>
    </source>
</evidence>
<evidence type="ECO:0000313" key="2">
    <source>
        <dbReference type="EMBL" id="CZS99475.1"/>
    </source>
</evidence>
<dbReference type="InterPro" id="IPR057684">
    <property type="entry name" value="DUF7924"/>
</dbReference>
<protein>
    <recommendedName>
        <fullName evidence="1">DUF7924 domain-containing protein</fullName>
    </recommendedName>
</protein>
<dbReference type="EMBL" id="FJUX01000041">
    <property type="protein sequence ID" value="CZS99475.1"/>
    <property type="molecule type" value="Genomic_DNA"/>
</dbReference>
<keyword evidence="3" id="KW-1185">Reference proteome</keyword>
<feature type="domain" description="DUF7924" evidence="1">
    <location>
        <begin position="2"/>
        <end position="68"/>
    </location>
</feature>
<sequence>MSLFISIYYMYFPFLICEVKYGAAALDVADRQNTYSITIALRGVIDLFRLMKREKELNREILAFSISICSVINDLPLDPDFEVSEQSEPGESGLSQGLDSYYLSDQSIYNTASLLEEAGSQSSRVNTRDITRNTLLSQENNGKTL</sequence>
<accession>A0A1E1KN81</accession>
<dbReference type="Pfam" id="PF25545">
    <property type="entry name" value="DUF7924"/>
    <property type="match status" value="1"/>
</dbReference>
<reference evidence="3" key="1">
    <citation type="submission" date="2016-03" db="EMBL/GenBank/DDBJ databases">
        <authorList>
            <person name="Guldener U."/>
        </authorList>
    </citation>
    <scope>NUCLEOTIDE SEQUENCE [LARGE SCALE GENOMIC DNA]</scope>
    <source>
        <strain evidence="3">04CH-RAC-A.6.1</strain>
    </source>
</reference>
<gene>
    <name evidence="2" type="ORF">RAG0_07810</name>
</gene>
<evidence type="ECO:0000313" key="3">
    <source>
        <dbReference type="Proteomes" id="UP000178912"/>
    </source>
</evidence>
<dbReference type="OrthoDB" id="5132737at2759"/>
<dbReference type="AlphaFoldDB" id="A0A1E1KN81"/>
<organism evidence="2 3">
    <name type="scientific">Rhynchosporium agropyri</name>
    <dbReference type="NCBI Taxonomy" id="914238"/>
    <lineage>
        <taxon>Eukaryota</taxon>
        <taxon>Fungi</taxon>
        <taxon>Dikarya</taxon>
        <taxon>Ascomycota</taxon>
        <taxon>Pezizomycotina</taxon>
        <taxon>Leotiomycetes</taxon>
        <taxon>Helotiales</taxon>
        <taxon>Ploettnerulaceae</taxon>
        <taxon>Rhynchosporium</taxon>
    </lineage>
</organism>
<dbReference type="PANTHER" id="PTHR42470">
    <property type="entry name" value="VAST DOMAIN-CONTAINING PROTEIN"/>
    <property type="match status" value="1"/>
</dbReference>
<dbReference type="Proteomes" id="UP000178912">
    <property type="component" value="Unassembled WGS sequence"/>
</dbReference>
<proteinExistence type="predicted"/>